<organism evidence="2 3">
    <name type="scientific">Lacticaseibacillus nasuensis JCM 17158</name>
    <dbReference type="NCBI Taxonomy" id="1291734"/>
    <lineage>
        <taxon>Bacteria</taxon>
        <taxon>Bacillati</taxon>
        <taxon>Bacillota</taxon>
        <taxon>Bacilli</taxon>
        <taxon>Lactobacillales</taxon>
        <taxon>Lactobacillaceae</taxon>
        <taxon>Lacticaseibacillus</taxon>
    </lineage>
</organism>
<evidence type="ECO:0000313" key="3">
    <source>
        <dbReference type="Proteomes" id="UP000051804"/>
    </source>
</evidence>
<dbReference type="PROSITE" id="PS51257">
    <property type="entry name" value="PROKAR_LIPOPROTEIN"/>
    <property type="match status" value="1"/>
</dbReference>
<reference evidence="2 3" key="1">
    <citation type="journal article" date="2015" name="Genome Announc.">
        <title>Expanding the biotechnology potential of lactobacilli through comparative genomics of 213 strains and associated genera.</title>
        <authorList>
            <person name="Sun Z."/>
            <person name="Harris H.M."/>
            <person name="McCann A."/>
            <person name="Guo C."/>
            <person name="Argimon S."/>
            <person name="Zhang W."/>
            <person name="Yang X."/>
            <person name="Jeffery I.B."/>
            <person name="Cooney J.C."/>
            <person name="Kagawa T.F."/>
            <person name="Liu W."/>
            <person name="Song Y."/>
            <person name="Salvetti E."/>
            <person name="Wrobel A."/>
            <person name="Rasinkangas P."/>
            <person name="Parkhill J."/>
            <person name="Rea M.C."/>
            <person name="O'Sullivan O."/>
            <person name="Ritari J."/>
            <person name="Douillard F.P."/>
            <person name="Paul Ross R."/>
            <person name="Yang R."/>
            <person name="Briner A.E."/>
            <person name="Felis G.E."/>
            <person name="de Vos W.M."/>
            <person name="Barrangou R."/>
            <person name="Klaenhammer T.R."/>
            <person name="Caufield P.W."/>
            <person name="Cui Y."/>
            <person name="Zhang H."/>
            <person name="O'Toole P.W."/>
        </authorList>
    </citation>
    <scope>NUCLEOTIDE SEQUENCE [LARGE SCALE GENOMIC DNA]</scope>
    <source>
        <strain evidence="2 3">JCM 17158</strain>
    </source>
</reference>
<keyword evidence="3" id="KW-1185">Reference proteome</keyword>
<dbReference type="InterPro" id="IPR050490">
    <property type="entry name" value="Bact_solute-bd_prot1"/>
</dbReference>
<dbReference type="AlphaFoldDB" id="A0A0R1JGJ8"/>
<keyword evidence="1" id="KW-0732">Signal</keyword>
<comment type="caution">
    <text evidence="2">The sequence shown here is derived from an EMBL/GenBank/DDBJ whole genome shotgun (WGS) entry which is preliminary data.</text>
</comment>
<dbReference type="Gene3D" id="3.40.190.10">
    <property type="entry name" value="Periplasmic binding protein-like II"/>
    <property type="match status" value="1"/>
</dbReference>
<feature type="signal peptide" evidence="1">
    <location>
        <begin position="1"/>
        <end position="21"/>
    </location>
</feature>
<protein>
    <submittedName>
        <fullName evidence="2">Uncharacterized protein</fullName>
    </submittedName>
</protein>
<dbReference type="STRING" id="1291734.FD02_GL000462"/>
<name>A0A0R1JGJ8_9LACO</name>
<dbReference type="PANTHER" id="PTHR43649:SF12">
    <property type="entry name" value="DIACETYLCHITOBIOSE BINDING PROTEIN DASA"/>
    <property type="match status" value="1"/>
</dbReference>
<gene>
    <name evidence="2" type="ORF">FD02_GL000462</name>
</gene>
<dbReference type="InterPro" id="IPR006059">
    <property type="entry name" value="SBP"/>
</dbReference>
<dbReference type="OrthoDB" id="9782846at2"/>
<dbReference type="SUPFAM" id="SSF53850">
    <property type="entry name" value="Periplasmic binding protein-like II"/>
    <property type="match status" value="1"/>
</dbReference>
<proteinExistence type="predicted"/>
<dbReference type="Pfam" id="PF01547">
    <property type="entry name" value="SBP_bac_1"/>
    <property type="match status" value="1"/>
</dbReference>
<accession>A0A0R1JGJ8</accession>
<dbReference type="PANTHER" id="PTHR43649">
    <property type="entry name" value="ARABINOSE-BINDING PROTEIN-RELATED"/>
    <property type="match status" value="1"/>
</dbReference>
<evidence type="ECO:0000256" key="1">
    <source>
        <dbReference type="SAM" id="SignalP"/>
    </source>
</evidence>
<evidence type="ECO:0000313" key="2">
    <source>
        <dbReference type="EMBL" id="KRK70397.1"/>
    </source>
</evidence>
<dbReference type="RefSeq" id="WP_056952013.1">
    <property type="nucleotide sequence ID" value="NZ_AZDJ01000032.1"/>
</dbReference>
<dbReference type="EMBL" id="AZDJ01000032">
    <property type="protein sequence ID" value="KRK70397.1"/>
    <property type="molecule type" value="Genomic_DNA"/>
</dbReference>
<sequence>MKLTKIIGLASMAAVSALAIAGCGNKSSDGGKVSLSINYYNGAISKQAIKNTKAKFPKYKLTFKQVPANEDYDTKLKASLSSTSAPDIAAINSNIVDYLPYKEKFVNLADYGTDKVADQYVAWKWDSTFATKDYQIAMPIDIGPTAFMYNVANFKKAGLPTDPDEVSAGIKSLDGYMSYAKQLKEKANKPMWLGAVALLQEMEQKMTKDMYSANGKKLTLGDGQLKDAWDFTVKGLKAGYMFGVKANSSDNVNAQQKGMYSGMIQASWGIADLKENGTKNNSWLIARAPGEPANSGGSYLAVIKTTKHAKQAAEVVKYLTNKKNQEANYKELALFPSVKALYNDDFKNVTDPLFGDEKYNKYFIESANELEYTKADPRSTAVRQIFENQMQLVQDSNKNPDKAWKEAVAKAEAIQ</sequence>
<dbReference type="Proteomes" id="UP000051804">
    <property type="component" value="Unassembled WGS sequence"/>
</dbReference>
<dbReference type="PATRIC" id="fig|1291734.4.peg.476"/>
<feature type="chain" id="PRO_5038467503" evidence="1">
    <location>
        <begin position="22"/>
        <end position="415"/>
    </location>
</feature>